<keyword evidence="1" id="KW-0812">Transmembrane</keyword>
<organism evidence="2 3">
    <name type="scientific">Salinibacillus kushneri</name>
    <dbReference type="NCBI Taxonomy" id="237682"/>
    <lineage>
        <taxon>Bacteria</taxon>
        <taxon>Bacillati</taxon>
        <taxon>Bacillota</taxon>
        <taxon>Bacilli</taxon>
        <taxon>Bacillales</taxon>
        <taxon>Bacillaceae</taxon>
        <taxon>Salinibacillus</taxon>
    </lineage>
</organism>
<keyword evidence="3" id="KW-1185">Reference proteome</keyword>
<feature type="transmembrane region" description="Helical" evidence="1">
    <location>
        <begin position="74"/>
        <end position="93"/>
    </location>
</feature>
<feature type="transmembrane region" description="Helical" evidence="1">
    <location>
        <begin position="50"/>
        <end position="67"/>
    </location>
</feature>
<name>A0A1I0I0D4_9BACI</name>
<gene>
    <name evidence="2" type="ORF">SAMN05421676_11078</name>
</gene>
<dbReference type="EMBL" id="FOHJ01000010">
    <property type="protein sequence ID" value="SET89852.1"/>
    <property type="molecule type" value="Genomic_DNA"/>
</dbReference>
<evidence type="ECO:0000313" key="2">
    <source>
        <dbReference type="EMBL" id="SET89852.1"/>
    </source>
</evidence>
<proteinExistence type="predicted"/>
<dbReference type="OrthoDB" id="2965169at2"/>
<dbReference type="RefSeq" id="WP_093136712.1">
    <property type="nucleotide sequence ID" value="NZ_FOHJ01000010.1"/>
</dbReference>
<accession>A0A1I0I0D4</accession>
<evidence type="ECO:0000313" key="3">
    <source>
        <dbReference type="Proteomes" id="UP000199095"/>
    </source>
</evidence>
<feature type="transmembrane region" description="Helical" evidence="1">
    <location>
        <begin position="99"/>
        <end position="121"/>
    </location>
</feature>
<protein>
    <submittedName>
        <fullName evidence="2">Uncharacterized protein</fullName>
    </submittedName>
</protein>
<feature type="transmembrane region" description="Helical" evidence="1">
    <location>
        <begin position="6"/>
        <end position="21"/>
    </location>
</feature>
<dbReference type="AlphaFoldDB" id="A0A1I0I0D4"/>
<evidence type="ECO:0000256" key="1">
    <source>
        <dbReference type="SAM" id="Phobius"/>
    </source>
</evidence>
<dbReference type="Proteomes" id="UP000199095">
    <property type="component" value="Unassembled WGS sequence"/>
</dbReference>
<dbReference type="Pfam" id="PF24124">
    <property type="entry name" value="YphA"/>
    <property type="match status" value="1"/>
</dbReference>
<sequence length="197" mass="22950">MEIWIFYWLAWLLWIIVYFFNLHTNTRFYYSCFVLLLITLSNTHISFQGIILFVPLMINLILGLIVLSKSSQKFISISIAICLSFAYGGLQIWENFNPLWLFVSSSFLSVFISIILFYIFIKQPLNRIGIALISTSMGQMLYSFVGISYGFLESIGDLKYLTDVVLIVMTLMVWFKMKRFSEIIEQGIKNGAFRMKT</sequence>
<dbReference type="STRING" id="237682.SAMN05421676_11078"/>
<reference evidence="3" key="1">
    <citation type="submission" date="2016-10" db="EMBL/GenBank/DDBJ databases">
        <authorList>
            <person name="Varghese N."/>
            <person name="Submissions S."/>
        </authorList>
    </citation>
    <scope>NUCLEOTIDE SEQUENCE [LARGE SCALE GENOMIC DNA]</scope>
    <source>
        <strain evidence="3">CGMCC 1.3566</strain>
    </source>
</reference>
<feature type="transmembrane region" description="Helical" evidence="1">
    <location>
        <begin position="128"/>
        <end position="152"/>
    </location>
</feature>
<feature type="transmembrane region" description="Helical" evidence="1">
    <location>
        <begin position="28"/>
        <end position="44"/>
    </location>
</feature>
<keyword evidence="1" id="KW-1133">Transmembrane helix</keyword>
<keyword evidence="1" id="KW-0472">Membrane</keyword>
<feature type="transmembrane region" description="Helical" evidence="1">
    <location>
        <begin position="158"/>
        <end position="175"/>
    </location>
</feature>
<dbReference type="InterPro" id="IPR014617">
    <property type="entry name" value="YphA_Bacsu"/>
</dbReference>